<evidence type="ECO:0000256" key="5">
    <source>
        <dbReference type="ARBA" id="ARBA00023136"/>
    </source>
</evidence>
<keyword evidence="5 7" id="KW-0472">Membrane</keyword>
<proteinExistence type="predicted"/>
<dbReference type="EMBL" id="CAJOBA010007732">
    <property type="protein sequence ID" value="CAF3810696.1"/>
    <property type="molecule type" value="Genomic_DNA"/>
</dbReference>
<dbReference type="InterPro" id="IPR035892">
    <property type="entry name" value="C2_domain_sf"/>
</dbReference>
<dbReference type="PANTHER" id="PTHR12546:SF33">
    <property type="entry name" value="SPERM VESICLE FUSION PROTEIN FER-1"/>
    <property type="match status" value="1"/>
</dbReference>
<name>A0A8S2E0U7_9BILA</name>
<evidence type="ECO:0000313" key="11">
    <source>
        <dbReference type="Proteomes" id="UP000677228"/>
    </source>
</evidence>
<evidence type="ECO:0000256" key="4">
    <source>
        <dbReference type="ARBA" id="ARBA00022989"/>
    </source>
</evidence>
<comment type="subcellular location">
    <subcellularLocation>
        <location evidence="1">Membrane</location>
        <topology evidence="1">Single-pass membrane protein</topology>
    </subcellularLocation>
</comment>
<feature type="domain" description="C2" evidence="8">
    <location>
        <begin position="1"/>
        <end position="113"/>
    </location>
</feature>
<protein>
    <recommendedName>
        <fullName evidence="8">C2 domain-containing protein</fullName>
    </recommendedName>
</protein>
<evidence type="ECO:0000256" key="1">
    <source>
        <dbReference type="ARBA" id="ARBA00004167"/>
    </source>
</evidence>
<dbReference type="GO" id="GO:0016020">
    <property type="term" value="C:membrane"/>
    <property type="evidence" value="ECO:0007669"/>
    <property type="project" value="UniProtKB-SubCell"/>
</dbReference>
<reference evidence="9" key="1">
    <citation type="submission" date="2021-02" db="EMBL/GenBank/DDBJ databases">
        <authorList>
            <person name="Nowell W R."/>
        </authorList>
    </citation>
    <scope>NUCLEOTIDE SEQUENCE</scope>
</reference>
<dbReference type="AlphaFoldDB" id="A0A8S2E0U7"/>
<evidence type="ECO:0000256" key="3">
    <source>
        <dbReference type="ARBA" id="ARBA00022737"/>
    </source>
</evidence>
<dbReference type="GO" id="GO:0061025">
    <property type="term" value="P:membrane fusion"/>
    <property type="evidence" value="ECO:0007669"/>
    <property type="project" value="TreeGrafter"/>
</dbReference>
<dbReference type="PROSITE" id="PS50004">
    <property type="entry name" value="C2"/>
    <property type="match status" value="2"/>
</dbReference>
<feature type="region of interest" description="Disordered" evidence="6">
    <location>
        <begin position="549"/>
        <end position="571"/>
    </location>
</feature>
<comment type="caution">
    <text evidence="9">The sequence shown here is derived from an EMBL/GenBank/DDBJ whole genome shotgun (WGS) entry which is preliminary data.</text>
</comment>
<keyword evidence="2 7" id="KW-0812">Transmembrane</keyword>
<gene>
    <name evidence="9" type="ORF">OVA965_LOCUS16553</name>
    <name evidence="10" type="ORF">TMI583_LOCUS16569</name>
</gene>
<keyword evidence="4 7" id="KW-1133">Transmembrane helix</keyword>
<dbReference type="Pfam" id="PF22901">
    <property type="entry name" value="dsrm_Ferlin"/>
    <property type="match status" value="1"/>
</dbReference>
<dbReference type="SMART" id="SM00239">
    <property type="entry name" value="C2"/>
    <property type="match status" value="2"/>
</dbReference>
<dbReference type="Gene3D" id="2.60.40.150">
    <property type="entry name" value="C2 domain"/>
    <property type="match status" value="2"/>
</dbReference>
<feature type="domain" description="C2" evidence="8">
    <location>
        <begin position="228"/>
        <end position="378"/>
    </location>
</feature>
<evidence type="ECO:0000259" key="8">
    <source>
        <dbReference type="PROSITE" id="PS50004"/>
    </source>
</evidence>
<sequence>MENLPNTNPEECIVRVYIVRAYDLQPHDTNGKSDPYIEIEIGKTKLDNRDERIPNTNSPIFGKMFELTTVIPAAKDLIIRIKDWDLITSDDIIGQTSIDLENRLLSKYRATCGLPLQYNVSGPNRWRDSILPRKILFDVCKRNNLPAPVITGEDTMKIGDNIFHLADFEHGKHLSVHVGIPIERLALYVLHKLRLCPEHVETRPLYNLLQPEIEQGRLELFVDVFPKSQGPPGLPLVIQPRQPKPFVLRCIIWNTSDVILQDVSIMGEKMSDIYVKGWLSGLEEDTQKTDIHYRSLDGSGNFNWRFVFNFEYIPTERSIAIRKKEHYWSIDTTETKQQPVLNLQIWDNDKFSADDFLGFLMLDLNRLTKPAKDADYCKLSILDHHKNSTANLFEMKRVKGWWPCIDVDEHGEQILTGKVELELEVVTEEEAQARPAGKARGEPNENPTLQPPKRPETSFDFISSPWKTWKHVIWKKSKWYTIAVLCIVIVILFILISLWSIPGALWTSILRGKPTITVSDTSNKFPASLFEINDKSTLDHAHSFNDLPEDECQESEVDEQMESEEETEENDERLLHKFSLEFMEKVLDCYDKVDEHGKRKRR</sequence>
<dbReference type="Pfam" id="PF16165">
    <property type="entry name" value="Ferlin_C"/>
    <property type="match status" value="1"/>
</dbReference>
<dbReference type="GO" id="GO:0007009">
    <property type="term" value="P:plasma membrane organization"/>
    <property type="evidence" value="ECO:0007669"/>
    <property type="project" value="TreeGrafter"/>
</dbReference>
<evidence type="ECO:0000256" key="6">
    <source>
        <dbReference type="SAM" id="MobiDB-lite"/>
    </source>
</evidence>
<evidence type="ECO:0000313" key="10">
    <source>
        <dbReference type="EMBL" id="CAF3810696.1"/>
    </source>
</evidence>
<dbReference type="SUPFAM" id="SSF49562">
    <property type="entry name" value="C2 domain (Calcium/lipid-binding domain, CaLB)"/>
    <property type="match status" value="2"/>
</dbReference>
<evidence type="ECO:0000256" key="2">
    <source>
        <dbReference type="ARBA" id="ARBA00022692"/>
    </source>
</evidence>
<dbReference type="InterPro" id="IPR055072">
    <property type="entry name" value="Ferlin_DSRM"/>
</dbReference>
<feature type="region of interest" description="Disordered" evidence="6">
    <location>
        <begin position="432"/>
        <end position="456"/>
    </location>
</feature>
<organism evidence="9 11">
    <name type="scientific">Didymodactylos carnosus</name>
    <dbReference type="NCBI Taxonomy" id="1234261"/>
    <lineage>
        <taxon>Eukaryota</taxon>
        <taxon>Metazoa</taxon>
        <taxon>Spiralia</taxon>
        <taxon>Gnathifera</taxon>
        <taxon>Rotifera</taxon>
        <taxon>Eurotatoria</taxon>
        <taxon>Bdelloidea</taxon>
        <taxon>Philodinida</taxon>
        <taxon>Philodinidae</taxon>
        <taxon>Didymodactylos</taxon>
    </lineage>
</organism>
<accession>A0A8S2E0U7</accession>
<feature type="transmembrane region" description="Helical" evidence="7">
    <location>
        <begin position="479"/>
        <end position="501"/>
    </location>
</feature>
<evidence type="ECO:0000256" key="7">
    <source>
        <dbReference type="SAM" id="Phobius"/>
    </source>
</evidence>
<dbReference type="InterPro" id="IPR037725">
    <property type="entry name" value="C2F_Ferlin"/>
</dbReference>
<dbReference type="PANTHER" id="PTHR12546">
    <property type="entry name" value="FER-1-LIKE"/>
    <property type="match status" value="1"/>
</dbReference>
<dbReference type="InterPro" id="IPR037724">
    <property type="entry name" value="C2E_Ferlin"/>
</dbReference>
<dbReference type="InterPro" id="IPR032362">
    <property type="entry name" value="Ferlin_C"/>
</dbReference>
<dbReference type="CDD" id="cd08374">
    <property type="entry name" value="C2F_Ferlin"/>
    <property type="match status" value="1"/>
</dbReference>
<keyword evidence="3" id="KW-0677">Repeat</keyword>
<evidence type="ECO:0000313" key="9">
    <source>
        <dbReference type="EMBL" id="CAF1042436.1"/>
    </source>
</evidence>
<dbReference type="CDD" id="cd04037">
    <property type="entry name" value="C2E_Ferlin"/>
    <property type="match status" value="1"/>
</dbReference>
<dbReference type="Proteomes" id="UP000677228">
    <property type="component" value="Unassembled WGS sequence"/>
</dbReference>
<dbReference type="EMBL" id="CAJNOK010007717">
    <property type="protein sequence ID" value="CAF1042436.1"/>
    <property type="molecule type" value="Genomic_DNA"/>
</dbReference>
<dbReference type="Pfam" id="PF00168">
    <property type="entry name" value="C2"/>
    <property type="match status" value="1"/>
</dbReference>
<dbReference type="InterPro" id="IPR000008">
    <property type="entry name" value="C2_dom"/>
</dbReference>
<dbReference type="Proteomes" id="UP000682733">
    <property type="component" value="Unassembled WGS sequence"/>
</dbReference>
<dbReference type="InterPro" id="IPR037721">
    <property type="entry name" value="Ferlin"/>
</dbReference>